<accession>A0A015K105</accession>
<proteinExistence type="predicted"/>
<reference evidence="1 2" key="1">
    <citation type="submission" date="2014-02" db="EMBL/GenBank/DDBJ databases">
        <title>Single nucleus genome sequencing reveals high similarity among nuclei of an endomycorrhizal fungus.</title>
        <authorList>
            <person name="Lin K."/>
            <person name="Geurts R."/>
            <person name="Zhang Z."/>
            <person name="Limpens E."/>
            <person name="Saunders D.G."/>
            <person name="Mu D."/>
            <person name="Pang E."/>
            <person name="Cao H."/>
            <person name="Cha H."/>
            <person name="Lin T."/>
            <person name="Zhou Q."/>
            <person name="Shang Y."/>
            <person name="Li Y."/>
            <person name="Ivanov S."/>
            <person name="Sharma T."/>
            <person name="Velzen R.V."/>
            <person name="Ruijter N.D."/>
            <person name="Aanen D.K."/>
            <person name="Win J."/>
            <person name="Kamoun S."/>
            <person name="Bisseling T."/>
            <person name="Huang S."/>
        </authorList>
    </citation>
    <scope>NUCLEOTIDE SEQUENCE [LARGE SCALE GENOMIC DNA]</scope>
    <source>
        <strain evidence="2">DAOM197198w</strain>
    </source>
</reference>
<dbReference type="Proteomes" id="UP000022910">
    <property type="component" value="Unassembled WGS sequence"/>
</dbReference>
<comment type="caution">
    <text evidence="1">The sequence shown here is derived from an EMBL/GenBank/DDBJ whole genome shotgun (WGS) entry which is preliminary data.</text>
</comment>
<evidence type="ECO:0000313" key="2">
    <source>
        <dbReference type="Proteomes" id="UP000022910"/>
    </source>
</evidence>
<dbReference type="AlphaFoldDB" id="A0A015K105"/>
<organism evidence="1 2">
    <name type="scientific">Rhizophagus irregularis (strain DAOM 197198w)</name>
    <name type="common">Glomus intraradices</name>
    <dbReference type="NCBI Taxonomy" id="1432141"/>
    <lineage>
        <taxon>Eukaryota</taxon>
        <taxon>Fungi</taxon>
        <taxon>Fungi incertae sedis</taxon>
        <taxon>Mucoromycota</taxon>
        <taxon>Glomeromycotina</taxon>
        <taxon>Glomeromycetes</taxon>
        <taxon>Glomerales</taxon>
        <taxon>Glomeraceae</taxon>
        <taxon>Rhizophagus</taxon>
    </lineage>
</organism>
<name>A0A015K105_RHIIW</name>
<gene>
    <name evidence="1" type="ORF">RirG_041600</name>
</gene>
<sequence>MSSIQPNQFLRGLNKENSIKSERIGVKRDIEELVNLLERVEKERTAPGKERQDALQYHQDHYIEPIQFPSVTTS</sequence>
<protein>
    <submittedName>
        <fullName evidence="1">Uncharacterized protein</fullName>
    </submittedName>
</protein>
<keyword evidence="2" id="KW-1185">Reference proteome</keyword>
<dbReference type="EMBL" id="JEMT01012410">
    <property type="protein sequence ID" value="EXX75467.1"/>
    <property type="molecule type" value="Genomic_DNA"/>
</dbReference>
<evidence type="ECO:0000313" key="1">
    <source>
        <dbReference type="EMBL" id="EXX75467.1"/>
    </source>
</evidence>
<dbReference type="HOGENOM" id="CLU_2689111_0_0_1"/>